<keyword evidence="3" id="KW-1185">Reference proteome</keyword>
<gene>
    <name evidence="2" type="ORF">ELQ35_09320</name>
</gene>
<dbReference type="SUPFAM" id="SSF53474">
    <property type="entry name" value="alpha/beta-Hydrolases"/>
    <property type="match status" value="1"/>
</dbReference>
<evidence type="ECO:0000313" key="2">
    <source>
        <dbReference type="EMBL" id="RUQ30522.1"/>
    </source>
</evidence>
<comment type="caution">
    <text evidence="2">The sequence shown here is derived from an EMBL/GenBank/DDBJ whole genome shotgun (WGS) entry which is preliminary data.</text>
</comment>
<dbReference type="RefSeq" id="WP_126864544.1">
    <property type="nucleotide sequence ID" value="NZ_JAUSTX010000001.1"/>
</dbReference>
<dbReference type="InterPro" id="IPR000073">
    <property type="entry name" value="AB_hydrolase_1"/>
</dbReference>
<protein>
    <submittedName>
        <fullName evidence="2">Alpha/beta fold hydrolase</fullName>
    </submittedName>
</protein>
<accession>A0A433HQN1</accession>
<dbReference type="EMBL" id="RYZZ01000007">
    <property type="protein sequence ID" value="RUQ30522.1"/>
    <property type="molecule type" value="Genomic_DNA"/>
</dbReference>
<reference evidence="2 3" key="1">
    <citation type="submission" date="2018-12" db="EMBL/GenBank/DDBJ databases">
        <title>Bacillus chawlae sp. nov., Bacillus glennii sp. nov., and Bacillus saganii sp. nov. Isolated from the Vehicle Assembly Building at Kennedy Space Center where the Viking Spacecraft were Assembled.</title>
        <authorList>
            <person name="Seuylemezian A."/>
            <person name="Vaishampayan P."/>
        </authorList>
    </citation>
    <scope>NUCLEOTIDE SEQUENCE [LARGE SCALE GENOMIC DNA]</scope>
    <source>
        <strain evidence="2 3">L5</strain>
    </source>
</reference>
<keyword evidence="2" id="KW-0378">Hydrolase</keyword>
<sequence length="350" mass="39571">MANLEKDDRFKKDSSKWEHFLNIWKQPLPEIGMTAREAVWKKNKSVLWYYPPVEKKYNVPIFLIYSLVNKPTILDLAPGESIIEALVNEGFQVYLLDFGIPGYEDSGTSIDDYLTDYIEKGVQRALRHSKALEITVMGFCLGGTLAAMYTAIADEPVKNLILSVTPIDFSGMPTFDQWAAEIKKGNVNFDELIDVYGTVPADFIQAGIRLTTSPLYFSHYLSLLNKADDKAYVERWRRFNTWSNGHIPFAGAALKQLMEDLGRKNKLVNGGLNIKGRSGDLQNITANLLVTCSMHDRLVPEEMIRPVMDLVSSRDKKYQLLDAGHATMTETGGLPPYLKKWLPKRSDPVK</sequence>
<organism evidence="2 3">
    <name type="scientific">Peribacillus cavernae</name>
    <dbReference type="NCBI Taxonomy" id="1674310"/>
    <lineage>
        <taxon>Bacteria</taxon>
        <taxon>Bacillati</taxon>
        <taxon>Bacillota</taxon>
        <taxon>Bacilli</taxon>
        <taxon>Bacillales</taxon>
        <taxon>Bacillaceae</taxon>
        <taxon>Peribacillus</taxon>
    </lineage>
</organism>
<evidence type="ECO:0000313" key="3">
    <source>
        <dbReference type="Proteomes" id="UP000267430"/>
    </source>
</evidence>
<dbReference type="GO" id="GO:0016787">
    <property type="term" value="F:hydrolase activity"/>
    <property type="evidence" value="ECO:0007669"/>
    <property type="project" value="UniProtKB-KW"/>
</dbReference>
<dbReference type="InterPro" id="IPR051321">
    <property type="entry name" value="PHA/PHB_synthase"/>
</dbReference>
<dbReference type="PANTHER" id="PTHR36837">
    <property type="entry name" value="POLY(3-HYDROXYALKANOATE) POLYMERASE SUBUNIT PHAC"/>
    <property type="match status" value="1"/>
</dbReference>
<evidence type="ECO:0000259" key="1">
    <source>
        <dbReference type="Pfam" id="PF00561"/>
    </source>
</evidence>
<dbReference type="Proteomes" id="UP000267430">
    <property type="component" value="Unassembled WGS sequence"/>
</dbReference>
<dbReference type="Pfam" id="PF00561">
    <property type="entry name" value="Abhydrolase_1"/>
    <property type="match status" value="1"/>
</dbReference>
<name>A0A433HQN1_9BACI</name>
<dbReference type="InterPro" id="IPR029058">
    <property type="entry name" value="AB_hydrolase_fold"/>
</dbReference>
<dbReference type="PANTHER" id="PTHR36837:SF2">
    <property type="entry name" value="POLY(3-HYDROXYALKANOATE) POLYMERASE SUBUNIT PHAC"/>
    <property type="match status" value="1"/>
</dbReference>
<dbReference type="AlphaFoldDB" id="A0A433HQN1"/>
<feature type="domain" description="AB hydrolase-1" evidence="1">
    <location>
        <begin position="81"/>
        <end position="327"/>
    </location>
</feature>
<dbReference type="OrthoDB" id="9767934at2"/>
<dbReference type="Gene3D" id="3.40.50.1820">
    <property type="entry name" value="alpha/beta hydrolase"/>
    <property type="match status" value="1"/>
</dbReference>
<proteinExistence type="predicted"/>